<reference evidence="1 2" key="1">
    <citation type="submission" date="2016-06" db="EMBL/GenBank/DDBJ databases">
        <title>Comparative genomics of the ectomycorrhizal sister species Rhizopogon vinicolor and Rhizopogon vesiculosus (Basidiomycota: Boletales) reveals a divergence of the mating type B locus.</title>
        <authorList>
            <consortium name="DOE Joint Genome Institute"/>
            <person name="Mujic A.B."/>
            <person name="Kuo A."/>
            <person name="Tritt A."/>
            <person name="Lipzen A."/>
            <person name="Chen C."/>
            <person name="Johnson J."/>
            <person name="Sharma A."/>
            <person name="Barry K."/>
            <person name="Grigoriev I.V."/>
            <person name="Spatafora J.W."/>
        </authorList>
    </citation>
    <scope>NUCLEOTIDE SEQUENCE [LARGE SCALE GENOMIC DNA]</scope>
    <source>
        <strain evidence="1 2">AM-OR11-026</strain>
    </source>
</reference>
<accession>A0A1B7MME6</accession>
<gene>
    <name evidence="1" type="ORF">K503DRAFT_775241</name>
</gene>
<dbReference type="InParanoid" id="A0A1B7MME6"/>
<evidence type="ECO:0000313" key="2">
    <source>
        <dbReference type="Proteomes" id="UP000092154"/>
    </source>
</evidence>
<organism evidence="1 2">
    <name type="scientific">Rhizopogon vinicolor AM-OR11-026</name>
    <dbReference type="NCBI Taxonomy" id="1314800"/>
    <lineage>
        <taxon>Eukaryota</taxon>
        <taxon>Fungi</taxon>
        <taxon>Dikarya</taxon>
        <taxon>Basidiomycota</taxon>
        <taxon>Agaricomycotina</taxon>
        <taxon>Agaricomycetes</taxon>
        <taxon>Agaricomycetidae</taxon>
        <taxon>Boletales</taxon>
        <taxon>Suillineae</taxon>
        <taxon>Rhizopogonaceae</taxon>
        <taxon>Rhizopogon</taxon>
    </lineage>
</organism>
<protein>
    <submittedName>
        <fullName evidence="1">Uncharacterized protein</fullName>
    </submittedName>
</protein>
<dbReference type="EMBL" id="KV448709">
    <property type="protein sequence ID" value="OAX33775.1"/>
    <property type="molecule type" value="Genomic_DNA"/>
</dbReference>
<name>A0A1B7MME6_9AGAM</name>
<keyword evidence="2" id="KW-1185">Reference proteome</keyword>
<sequence length="81" mass="8745">MIFVLQPGTLPTVLAVPSRICFSNLASRVILHIREVDKGGTNDAFTATAAESVMFADIVGQIEMEDQLTRTVTAQDQALPL</sequence>
<evidence type="ECO:0000313" key="1">
    <source>
        <dbReference type="EMBL" id="OAX33775.1"/>
    </source>
</evidence>
<proteinExistence type="predicted"/>
<dbReference type="Proteomes" id="UP000092154">
    <property type="component" value="Unassembled WGS sequence"/>
</dbReference>
<dbReference type="AlphaFoldDB" id="A0A1B7MME6"/>